<dbReference type="InterPro" id="IPR018392">
    <property type="entry name" value="LysM"/>
</dbReference>
<dbReference type="CDD" id="cd00118">
    <property type="entry name" value="LysM"/>
    <property type="match status" value="1"/>
</dbReference>
<reference evidence="3 4" key="1">
    <citation type="submission" date="2016-06" db="EMBL/GenBank/DDBJ databases">
        <authorList>
            <person name="Kjaerup R.B."/>
            <person name="Dalgaard T.S."/>
            <person name="Juul-Madsen H.R."/>
        </authorList>
    </citation>
    <scope>NUCLEOTIDE SEQUENCE [LARGE SCALE GENOMIC DNA]</scope>
    <source>
        <strain evidence="3 4">1S159</strain>
    </source>
</reference>
<evidence type="ECO:0000259" key="1">
    <source>
        <dbReference type="Pfam" id="PF04225"/>
    </source>
</evidence>
<evidence type="ECO:0000259" key="2">
    <source>
        <dbReference type="Pfam" id="PF08525"/>
    </source>
</evidence>
<dbReference type="InterPro" id="IPR007340">
    <property type="entry name" value="LysM_Opacity-associatedA"/>
</dbReference>
<dbReference type="AlphaFoldDB" id="A0A1B9NUZ7"/>
<dbReference type="Gene3D" id="3.10.450.350">
    <property type="match status" value="1"/>
</dbReference>
<dbReference type="GO" id="GO:0016740">
    <property type="term" value="F:transferase activity"/>
    <property type="evidence" value="ECO:0007669"/>
    <property type="project" value="UniProtKB-KW"/>
</dbReference>
<accession>A0A1B9NUZ7</accession>
<dbReference type="Pfam" id="PF04225">
    <property type="entry name" value="LysM_OapA"/>
    <property type="match status" value="1"/>
</dbReference>
<dbReference type="GO" id="GO:0042834">
    <property type="term" value="F:peptidoglycan binding"/>
    <property type="evidence" value="ECO:0007669"/>
    <property type="project" value="InterPro"/>
</dbReference>
<dbReference type="Pfam" id="PF08525">
    <property type="entry name" value="OapA_N"/>
    <property type="match status" value="1"/>
</dbReference>
<organism evidence="3 4">
    <name type="scientific">Aliivibrio logei</name>
    <name type="common">Vibrio logei</name>
    <dbReference type="NCBI Taxonomy" id="688"/>
    <lineage>
        <taxon>Bacteria</taxon>
        <taxon>Pseudomonadati</taxon>
        <taxon>Pseudomonadota</taxon>
        <taxon>Gammaproteobacteria</taxon>
        <taxon>Vibrionales</taxon>
        <taxon>Vibrionaceae</taxon>
        <taxon>Aliivibrio</taxon>
    </lineage>
</organism>
<dbReference type="InterPro" id="IPR013731">
    <property type="entry name" value="OapA_N"/>
</dbReference>
<feature type="domain" description="Opacity-associated protein A-like N-terminal" evidence="2">
    <location>
        <begin position="35"/>
        <end position="62"/>
    </location>
</feature>
<dbReference type="OrthoDB" id="6398769at2"/>
<dbReference type="STRING" id="688.A6E04_17895"/>
<proteinExistence type="predicted"/>
<keyword evidence="3" id="KW-0808">Transferase</keyword>
<dbReference type="Proteomes" id="UP000093523">
    <property type="component" value="Unassembled WGS sequence"/>
</dbReference>
<feature type="domain" description="Opacity-associated protein A LysM-like" evidence="1">
    <location>
        <begin position="136"/>
        <end position="220"/>
    </location>
</feature>
<gene>
    <name evidence="3" type="ORF">A6E04_17895</name>
</gene>
<comment type="caution">
    <text evidence="3">The sequence shown here is derived from an EMBL/GenBank/DDBJ whole genome shotgun (WGS) entry which is preliminary data.</text>
</comment>
<evidence type="ECO:0000313" key="4">
    <source>
        <dbReference type="Proteomes" id="UP000093523"/>
    </source>
</evidence>
<sequence length="220" mass="25157">MNKKKKPNIKRPDFKVQLAVVQKKLEPIVARFSPFWDRLPAFHQKALMVLLPVTLVLVLLPSGNQEVDSATVESISPTMIPADEMQRQTVSLNLEGLSEQEDAIRNAPSPYELEQEKSAEEITEVKTSPQERSAEKWHDYKIKEGDTLYQVFRKNNLSLTELNKVLKVEGADKPLSNVKKGQLFRFKLNTRGDLDIIQIEREGQAVMYFRMSDGNFGRSK</sequence>
<protein>
    <submittedName>
        <fullName evidence="3">Acetylglucosamine transferase</fullName>
    </submittedName>
</protein>
<dbReference type="EMBL" id="MAJU01000026">
    <property type="protein sequence ID" value="OCH17874.1"/>
    <property type="molecule type" value="Genomic_DNA"/>
</dbReference>
<evidence type="ECO:0000313" key="3">
    <source>
        <dbReference type="EMBL" id="OCH17874.1"/>
    </source>
</evidence>
<name>A0A1B9NUZ7_ALILO</name>
<dbReference type="RefSeq" id="WP_065612006.1">
    <property type="nucleotide sequence ID" value="NZ_CAWMPN010000026.1"/>
</dbReference>